<dbReference type="Proteomes" id="UP000027265">
    <property type="component" value="Unassembled WGS sequence"/>
</dbReference>
<dbReference type="EMBL" id="KL197740">
    <property type="protein sequence ID" value="KDQ52361.1"/>
    <property type="molecule type" value="Genomic_DNA"/>
</dbReference>
<keyword evidence="4" id="KW-1185">Reference proteome</keyword>
<accession>A0A067PPW4</accession>
<feature type="region of interest" description="Disordered" evidence="2">
    <location>
        <begin position="43"/>
        <end position="82"/>
    </location>
</feature>
<reference evidence="4" key="1">
    <citation type="journal article" date="2014" name="Proc. Natl. Acad. Sci. U.S.A.">
        <title>Extensive sampling of basidiomycete genomes demonstrates inadequacy of the white-rot/brown-rot paradigm for wood decay fungi.</title>
        <authorList>
            <person name="Riley R."/>
            <person name="Salamov A.A."/>
            <person name="Brown D.W."/>
            <person name="Nagy L.G."/>
            <person name="Floudas D."/>
            <person name="Held B.W."/>
            <person name="Levasseur A."/>
            <person name="Lombard V."/>
            <person name="Morin E."/>
            <person name="Otillar R."/>
            <person name="Lindquist E.A."/>
            <person name="Sun H."/>
            <person name="LaButti K.M."/>
            <person name="Schmutz J."/>
            <person name="Jabbour D."/>
            <person name="Luo H."/>
            <person name="Baker S.E."/>
            <person name="Pisabarro A.G."/>
            <person name="Walton J.D."/>
            <person name="Blanchette R.A."/>
            <person name="Henrissat B."/>
            <person name="Martin F."/>
            <person name="Cullen D."/>
            <person name="Hibbett D.S."/>
            <person name="Grigoriev I.V."/>
        </authorList>
    </citation>
    <scope>NUCLEOTIDE SEQUENCE [LARGE SCALE GENOMIC DNA]</scope>
    <source>
        <strain evidence="4">MUCL 33604</strain>
    </source>
</reference>
<dbReference type="HOGENOM" id="CLU_031481_7_0_1"/>
<organism evidence="3 4">
    <name type="scientific">Jaapia argillacea MUCL 33604</name>
    <dbReference type="NCBI Taxonomy" id="933084"/>
    <lineage>
        <taxon>Eukaryota</taxon>
        <taxon>Fungi</taxon>
        <taxon>Dikarya</taxon>
        <taxon>Basidiomycota</taxon>
        <taxon>Agaricomycotina</taxon>
        <taxon>Agaricomycetes</taxon>
        <taxon>Agaricomycetidae</taxon>
        <taxon>Jaapiales</taxon>
        <taxon>Jaapiaceae</taxon>
        <taxon>Jaapia</taxon>
    </lineage>
</organism>
<dbReference type="AlphaFoldDB" id="A0A067PPW4"/>
<gene>
    <name evidence="3" type="ORF">JAAARDRAFT_198280</name>
</gene>
<evidence type="ECO:0000256" key="1">
    <source>
        <dbReference type="SAM" id="Coils"/>
    </source>
</evidence>
<proteinExistence type="predicted"/>
<keyword evidence="1" id="KW-0175">Coiled coil</keyword>
<protein>
    <submittedName>
        <fullName evidence="3">Uncharacterized protein</fullName>
    </submittedName>
</protein>
<name>A0A067PPW4_9AGAM</name>
<dbReference type="InParanoid" id="A0A067PPW4"/>
<feature type="compositionally biased region" description="Basic and acidic residues" evidence="2">
    <location>
        <begin position="43"/>
        <end position="57"/>
    </location>
</feature>
<evidence type="ECO:0000256" key="2">
    <source>
        <dbReference type="SAM" id="MobiDB-lite"/>
    </source>
</evidence>
<feature type="region of interest" description="Disordered" evidence="2">
    <location>
        <begin position="404"/>
        <end position="425"/>
    </location>
</feature>
<feature type="coiled-coil region" evidence="1">
    <location>
        <begin position="126"/>
        <end position="170"/>
    </location>
</feature>
<evidence type="ECO:0000313" key="3">
    <source>
        <dbReference type="EMBL" id="KDQ52361.1"/>
    </source>
</evidence>
<sequence>MAERIARAIWHRIISFISRFSAFVKYYIVARILAAIRRVRGGKRQETTTRDVPKPTDLEAQWDSTPVDSNEGKHKSEETVAEEGSLIPLEEIRENGGRKWREEFMHEDQHRDDEIRRDLAEKQGILQELSESLRVAKETNAEQLQKIQDLEQEIQEREKAHTDLQSLYRQKTSDLRAAEQFLTRADPYSGSEITRLVKDLNNNIFQVAATIEDAFDSEYGNSRREGDEFSKAQERLAAVLGGGMAVGLISLEDDPVLVQPAIQAVLTSAAFDVITTWFPGGHAQRREVNQALSDLYESLRHSEPQPIAGRWRSYTSRHARLLPEQSHPQNFVSDVLNNLVGVTFLAGCGSSSTQIRARIEQEVQDDLGRIAEAVAQIHTVIKQETTSCDMELAIVVPGSIFESARMDDTEADPSRSGESLTKDGETRVEGRVQVLTTLLLKPEVALESLSQTVVQ</sequence>
<evidence type="ECO:0000313" key="4">
    <source>
        <dbReference type="Proteomes" id="UP000027265"/>
    </source>
</evidence>
<dbReference type="OrthoDB" id="3222645at2759"/>